<comment type="subcellular location">
    <subcellularLocation>
        <location evidence="1">Cell membrane</location>
        <topology evidence="1">Multi-pass membrane protein</topology>
    </subcellularLocation>
</comment>
<evidence type="ECO:0000256" key="3">
    <source>
        <dbReference type="ARBA" id="ARBA00022475"/>
    </source>
</evidence>
<dbReference type="Gene3D" id="6.10.340.10">
    <property type="match status" value="1"/>
</dbReference>
<accession>A0A857JEU8</accession>
<evidence type="ECO:0000313" key="10">
    <source>
        <dbReference type="EMBL" id="QHJ01463.1"/>
    </source>
</evidence>
<dbReference type="CDD" id="cd01949">
    <property type="entry name" value="GGDEF"/>
    <property type="match status" value="1"/>
</dbReference>
<dbReference type="Pfam" id="PF02743">
    <property type="entry name" value="dCache_1"/>
    <property type="match status" value="1"/>
</dbReference>
<dbReference type="InterPro" id="IPR050469">
    <property type="entry name" value="Diguanylate_Cyclase"/>
</dbReference>
<dbReference type="GO" id="GO:0043709">
    <property type="term" value="P:cell adhesion involved in single-species biofilm formation"/>
    <property type="evidence" value="ECO:0007669"/>
    <property type="project" value="TreeGrafter"/>
</dbReference>
<dbReference type="KEGG" id="xyk:GT347_08750"/>
<dbReference type="Proteomes" id="UP000464787">
    <property type="component" value="Chromosome"/>
</dbReference>
<dbReference type="SUPFAM" id="SSF55073">
    <property type="entry name" value="Nucleotide cyclase"/>
    <property type="match status" value="1"/>
</dbReference>
<evidence type="ECO:0000259" key="9">
    <source>
        <dbReference type="PROSITE" id="PS50887"/>
    </source>
</evidence>
<keyword evidence="6" id="KW-0472">Membrane</keyword>
<dbReference type="EMBL" id="CP047650">
    <property type="protein sequence ID" value="QHJ01463.1"/>
    <property type="molecule type" value="Genomic_DNA"/>
</dbReference>
<feature type="domain" description="HAMP" evidence="8">
    <location>
        <begin position="314"/>
        <end position="367"/>
    </location>
</feature>
<proteinExistence type="predicted"/>
<dbReference type="PANTHER" id="PTHR45138">
    <property type="entry name" value="REGULATORY COMPONENTS OF SENSORY TRANSDUCTION SYSTEM"/>
    <property type="match status" value="1"/>
</dbReference>
<organism evidence="10 11">
    <name type="scientific">Xylophilus rhododendri</name>
    <dbReference type="NCBI Taxonomy" id="2697032"/>
    <lineage>
        <taxon>Bacteria</taxon>
        <taxon>Pseudomonadati</taxon>
        <taxon>Pseudomonadota</taxon>
        <taxon>Betaproteobacteria</taxon>
        <taxon>Burkholderiales</taxon>
        <taxon>Xylophilus</taxon>
    </lineage>
</organism>
<dbReference type="GO" id="GO:0005886">
    <property type="term" value="C:plasma membrane"/>
    <property type="evidence" value="ECO:0007669"/>
    <property type="project" value="UniProtKB-SubCell"/>
</dbReference>
<dbReference type="PROSITE" id="PS50885">
    <property type="entry name" value="HAMP"/>
    <property type="match status" value="1"/>
</dbReference>
<dbReference type="Pfam" id="PF00990">
    <property type="entry name" value="GGDEF"/>
    <property type="match status" value="1"/>
</dbReference>
<sequence>MAVVFGVLATLLALLLSFSFGEMLRGRIRNDAGAALRVVTYTVAHQFEAQLSSRNEQVTVLSRAPGLWEQGLDSPAVAQLLARMQNLTPDNRWIGVADADGVVHNATGHLLQGASVAQRPWFSKGLEGPYVGDIHPAVMLSKLLGAPAEGHETAEPLRFVDFAAPVVVAGKTIGVLCVHASWEWADQVVKLALPPEARSTGLQVFVFDRDGRVIFAQGQKTSALLAQGFRGPDVPTNNEGLYTGVLAWNDGVEYLTSAAPVPAASAVTDLGWRIVVRQPISLAYSLVRDATSAVLLIGAVASVIASLLAYRAARSLSRHLHGIALAARRVEAGAPGAGMPVFGGSSEVTALSSALRNMTVQLLASNSRMEQQVRVRTRELLSANSALDRQARSDPLTGVLNRRGLEERLRLAVASARRGLRPLSVAMLDADYFKRINDQFGHEVGDAVLRQLAEILRTRLRASDAVARLGGEEFIAVLPDTDLEGAMALAESLRHAIETHIDKVYGNITVSIGVAVGMGTEVDGASLLRAADEALYRAKAEGRNRVCAASGSTAEAPASS</sequence>
<dbReference type="AlphaFoldDB" id="A0A857JEU8"/>
<dbReference type="GO" id="GO:0052621">
    <property type="term" value="F:diguanylate cyclase activity"/>
    <property type="evidence" value="ECO:0007669"/>
    <property type="project" value="UniProtKB-EC"/>
</dbReference>
<keyword evidence="5" id="KW-1133">Transmembrane helix</keyword>
<dbReference type="Gene3D" id="3.30.70.270">
    <property type="match status" value="1"/>
</dbReference>
<dbReference type="GO" id="GO:1902201">
    <property type="term" value="P:negative regulation of bacterial-type flagellum-dependent cell motility"/>
    <property type="evidence" value="ECO:0007669"/>
    <property type="project" value="TreeGrafter"/>
</dbReference>
<evidence type="ECO:0000259" key="8">
    <source>
        <dbReference type="PROSITE" id="PS50885"/>
    </source>
</evidence>
<keyword evidence="3" id="KW-1003">Cell membrane</keyword>
<dbReference type="PANTHER" id="PTHR45138:SF9">
    <property type="entry name" value="DIGUANYLATE CYCLASE DGCM-RELATED"/>
    <property type="match status" value="1"/>
</dbReference>
<dbReference type="GO" id="GO:0007165">
    <property type="term" value="P:signal transduction"/>
    <property type="evidence" value="ECO:0007669"/>
    <property type="project" value="InterPro"/>
</dbReference>
<dbReference type="InterPro" id="IPR003660">
    <property type="entry name" value="HAMP_dom"/>
</dbReference>
<evidence type="ECO:0000256" key="7">
    <source>
        <dbReference type="ARBA" id="ARBA00034247"/>
    </source>
</evidence>
<keyword evidence="11" id="KW-1185">Reference proteome</keyword>
<dbReference type="EC" id="2.7.7.65" evidence="2"/>
<evidence type="ECO:0000256" key="5">
    <source>
        <dbReference type="ARBA" id="ARBA00022989"/>
    </source>
</evidence>
<dbReference type="SMART" id="SM00267">
    <property type="entry name" value="GGDEF"/>
    <property type="match status" value="1"/>
</dbReference>
<dbReference type="Gene3D" id="3.30.450.20">
    <property type="entry name" value="PAS domain"/>
    <property type="match status" value="1"/>
</dbReference>
<keyword evidence="4" id="KW-0812">Transmembrane</keyword>
<name>A0A857JEU8_9BURK</name>
<evidence type="ECO:0000313" key="11">
    <source>
        <dbReference type="Proteomes" id="UP000464787"/>
    </source>
</evidence>
<comment type="catalytic activity">
    <reaction evidence="7">
        <text>2 GTP = 3',3'-c-di-GMP + 2 diphosphate</text>
        <dbReference type="Rhea" id="RHEA:24898"/>
        <dbReference type="ChEBI" id="CHEBI:33019"/>
        <dbReference type="ChEBI" id="CHEBI:37565"/>
        <dbReference type="ChEBI" id="CHEBI:58805"/>
        <dbReference type="EC" id="2.7.7.65"/>
    </reaction>
</comment>
<feature type="domain" description="GGDEF" evidence="9">
    <location>
        <begin position="421"/>
        <end position="551"/>
    </location>
</feature>
<protein>
    <recommendedName>
        <fullName evidence="2">diguanylate cyclase</fullName>
        <ecNumber evidence="2">2.7.7.65</ecNumber>
    </recommendedName>
</protein>
<dbReference type="InterPro" id="IPR043128">
    <property type="entry name" value="Rev_trsase/Diguanyl_cyclase"/>
</dbReference>
<evidence type="ECO:0000256" key="1">
    <source>
        <dbReference type="ARBA" id="ARBA00004651"/>
    </source>
</evidence>
<evidence type="ECO:0000256" key="6">
    <source>
        <dbReference type="ARBA" id="ARBA00023136"/>
    </source>
</evidence>
<dbReference type="InterPro" id="IPR033479">
    <property type="entry name" value="dCache_1"/>
</dbReference>
<evidence type="ECO:0000256" key="2">
    <source>
        <dbReference type="ARBA" id="ARBA00012528"/>
    </source>
</evidence>
<dbReference type="NCBIfam" id="TIGR00254">
    <property type="entry name" value="GGDEF"/>
    <property type="match status" value="1"/>
</dbReference>
<dbReference type="InterPro" id="IPR000160">
    <property type="entry name" value="GGDEF_dom"/>
</dbReference>
<gene>
    <name evidence="10" type="ORF">GT347_08750</name>
</gene>
<reference evidence="10 11" key="1">
    <citation type="submission" date="2020-01" db="EMBL/GenBank/DDBJ databases">
        <title>Genome sequencing of strain KACC 21265.</title>
        <authorList>
            <person name="Heo J."/>
            <person name="Kim S.-J."/>
            <person name="Kim J.-S."/>
            <person name="Hong S.-B."/>
            <person name="Kwon S.-W."/>
        </authorList>
    </citation>
    <scope>NUCLEOTIDE SEQUENCE [LARGE SCALE GENOMIC DNA]</scope>
    <source>
        <strain evidence="10 11">KACC 21265</strain>
    </source>
</reference>
<evidence type="ECO:0000256" key="4">
    <source>
        <dbReference type="ARBA" id="ARBA00022692"/>
    </source>
</evidence>
<dbReference type="PROSITE" id="PS50887">
    <property type="entry name" value="GGDEF"/>
    <property type="match status" value="1"/>
</dbReference>
<dbReference type="InterPro" id="IPR029787">
    <property type="entry name" value="Nucleotide_cyclase"/>
</dbReference>
<dbReference type="FunFam" id="3.30.70.270:FF:000001">
    <property type="entry name" value="Diguanylate cyclase domain protein"/>
    <property type="match status" value="1"/>
</dbReference>